<keyword evidence="6" id="KW-1185">Reference proteome</keyword>
<keyword evidence="3" id="KW-0677">Repeat</keyword>
<dbReference type="InterPro" id="IPR001451">
    <property type="entry name" value="Hexapep"/>
</dbReference>
<reference evidence="5 6" key="1">
    <citation type="submission" date="2016-10" db="EMBL/GenBank/DDBJ databases">
        <authorList>
            <person name="Varghese N."/>
            <person name="Submissions S."/>
        </authorList>
    </citation>
    <scope>NUCLEOTIDE SEQUENCE [LARGE SCALE GENOMIC DNA]</scope>
    <source>
        <strain evidence="5 6">MAR_2009_60</strain>
    </source>
</reference>
<dbReference type="PANTHER" id="PTHR43300">
    <property type="entry name" value="ACETYLTRANSFERASE"/>
    <property type="match status" value="1"/>
</dbReference>
<accession>A0ABY0UIC8</accession>
<dbReference type="EMBL" id="LT629754">
    <property type="protein sequence ID" value="SDS73022.1"/>
    <property type="molecule type" value="Genomic_DNA"/>
</dbReference>
<dbReference type="RefSeq" id="WP_091605320.1">
    <property type="nucleotide sequence ID" value="NZ_LT629754.1"/>
</dbReference>
<comment type="similarity">
    <text evidence="1">Belongs to the transferase hexapeptide repeat family.</text>
</comment>
<dbReference type="Gene3D" id="2.160.10.10">
    <property type="entry name" value="Hexapeptide repeat proteins"/>
    <property type="match status" value="1"/>
</dbReference>
<evidence type="ECO:0000256" key="4">
    <source>
        <dbReference type="ARBA" id="ARBA00023315"/>
    </source>
</evidence>
<dbReference type="Pfam" id="PF00132">
    <property type="entry name" value="Hexapep"/>
    <property type="match status" value="1"/>
</dbReference>
<evidence type="ECO:0000313" key="5">
    <source>
        <dbReference type="EMBL" id="SDS73022.1"/>
    </source>
</evidence>
<protein>
    <submittedName>
        <fullName evidence="5">Acetyltransferase (Isoleucine patch superfamily)</fullName>
    </submittedName>
</protein>
<organism evidence="5 6">
    <name type="scientific">Maribacter dokdonensis</name>
    <dbReference type="NCBI Taxonomy" id="320912"/>
    <lineage>
        <taxon>Bacteria</taxon>
        <taxon>Pseudomonadati</taxon>
        <taxon>Bacteroidota</taxon>
        <taxon>Flavobacteriia</taxon>
        <taxon>Flavobacteriales</taxon>
        <taxon>Flavobacteriaceae</taxon>
        <taxon>Maribacter</taxon>
    </lineage>
</organism>
<evidence type="ECO:0000256" key="2">
    <source>
        <dbReference type="ARBA" id="ARBA00022679"/>
    </source>
</evidence>
<evidence type="ECO:0000256" key="1">
    <source>
        <dbReference type="ARBA" id="ARBA00007274"/>
    </source>
</evidence>
<dbReference type="InterPro" id="IPR018357">
    <property type="entry name" value="Hexapep_transf_CS"/>
</dbReference>
<dbReference type="PROSITE" id="PS00101">
    <property type="entry name" value="HEXAPEP_TRANSFERASES"/>
    <property type="match status" value="1"/>
</dbReference>
<evidence type="ECO:0000313" key="6">
    <source>
        <dbReference type="Proteomes" id="UP000199574"/>
    </source>
</evidence>
<keyword evidence="4" id="KW-0012">Acyltransferase</keyword>
<name>A0ABY0UIC8_9FLAO</name>
<dbReference type="GeneID" id="90594418"/>
<dbReference type="InterPro" id="IPR011004">
    <property type="entry name" value="Trimer_LpxA-like_sf"/>
</dbReference>
<dbReference type="InterPro" id="IPR050179">
    <property type="entry name" value="Trans_hexapeptide_repeat"/>
</dbReference>
<sequence length="239" mass="27056">MATLKSLVLKWNWTLQFANYLNKEYLKKKVKLKLGKSVFLGFSVVLEGHNFINKNTALTSSYLGFGSYIANDSMIKKTKIGRYCSIGPRVITVFGNHPSQKFVSTHPAFFSKLGQVGFTYTNKQQFNDYCDPISEGSPYTISIGNDVWIGADVRILDGVKIADGAIVAAGALVTKNVEPYSIVGGVPARHIKYRFSKNEIIFLQKFKWWDKDQKWIINNAYLFNNIENFIEQNKLTNDA</sequence>
<dbReference type="CDD" id="cd03349">
    <property type="entry name" value="LbH_XAT"/>
    <property type="match status" value="1"/>
</dbReference>
<proteinExistence type="inferred from homology"/>
<dbReference type="SUPFAM" id="SSF51161">
    <property type="entry name" value="Trimeric LpxA-like enzymes"/>
    <property type="match status" value="1"/>
</dbReference>
<keyword evidence="2" id="KW-0808">Transferase</keyword>
<evidence type="ECO:0000256" key="3">
    <source>
        <dbReference type="ARBA" id="ARBA00022737"/>
    </source>
</evidence>
<gene>
    <name evidence="5" type="ORF">SAMN05192545_1943</name>
</gene>
<dbReference type="Proteomes" id="UP000199574">
    <property type="component" value="Chromosome I"/>
</dbReference>
<dbReference type="PANTHER" id="PTHR43300:SF11">
    <property type="entry name" value="ACETYLTRANSFERASE RV3034C-RELATED"/>
    <property type="match status" value="1"/>
</dbReference>